<organism evidence="1 2">
    <name type="scientific">Rhizopus microsporus</name>
    <dbReference type="NCBI Taxonomy" id="58291"/>
    <lineage>
        <taxon>Eukaryota</taxon>
        <taxon>Fungi</taxon>
        <taxon>Fungi incertae sedis</taxon>
        <taxon>Mucoromycota</taxon>
        <taxon>Mucoromycotina</taxon>
        <taxon>Mucoromycetes</taxon>
        <taxon>Mucorales</taxon>
        <taxon>Mucorineae</taxon>
        <taxon>Rhizopodaceae</taxon>
        <taxon>Rhizopus</taxon>
    </lineage>
</organism>
<reference evidence="1 2" key="1">
    <citation type="journal article" date="2016" name="Proc. Natl. Acad. Sci. U.S.A.">
        <title>Lipid metabolic changes in an early divergent fungus govern the establishment of a mutualistic symbiosis with endobacteria.</title>
        <authorList>
            <person name="Lastovetsky O.A."/>
            <person name="Gaspar M.L."/>
            <person name="Mondo S.J."/>
            <person name="LaButti K.M."/>
            <person name="Sandor L."/>
            <person name="Grigoriev I.V."/>
            <person name="Henry S.A."/>
            <person name="Pawlowska T.E."/>
        </authorList>
    </citation>
    <scope>NUCLEOTIDE SEQUENCE [LARGE SCALE GENOMIC DNA]</scope>
    <source>
        <strain evidence="1 2">ATCC 11559</strain>
    </source>
</reference>
<dbReference type="AlphaFoldDB" id="A0A1X0S7H2"/>
<sequence length="168" mass="19530">MKVSDNDFKPVFSREKGKEKPEKMKRVISVQTTVQDIWSSSYIGLLIREYLSGARMIFHNQVYSVMKLIYIDSPGKYRRKFKVVAVKSCGNGIPLSRAFRIAVFDNRGTMCIQSLYLFVSLIHQIAEHAFAFKKYIFVRDLSTYPEFDLKSFVNKGFFVQLFLSLVLK</sequence>
<dbReference type="Proteomes" id="UP000242381">
    <property type="component" value="Unassembled WGS sequence"/>
</dbReference>
<name>A0A1X0S7H2_RHIZD</name>
<dbReference type="EMBL" id="KV921297">
    <property type="protein sequence ID" value="ORE20246.1"/>
    <property type="molecule type" value="Genomic_DNA"/>
</dbReference>
<proteinExistence type="predicted"/>
<accession>A0A1X0S7H2</accession>
<protein>
    <submittedName>
        <fullName evidence="1">Uncharacterized protein</fullName>
    </submittedName>
</protein>
<gene>
    <name evidence="1" type="ORF">BCV71DRAFT_233361</name>
</gene>
<evidence type="ECO:0000313" key="2">
    <source>
        <dbReference type="Proteomes" id="UP000242381"/>
    </source>
</evidence>
<evidence type="ECO:0000313" key="1">
    <source>
        <dbReference type="EMBL" id="ORE20246.1"/>
    </source>
</evidence>